<keyword evidence="2" id="KW-1185">Reference proteome</keyword>
<sequence>MHRLKTLIKTYAIEKVNSLKHRFILFEHHTYIFRGRRFDVFFFLFLVQNH</sequence>
<dbReference type="EMBL" id="CAVMJV010000079">
    <property type="protein sequence ID" value="CAK5089758.1"/>
    <property type="molecule type" value="Genomic_DNA"/>
</dbReference>
<evidence type="ECO:0000313" key="1">
    <source>
        <dbReference type="EMBL" id="CAK5089758.1"/>
    </source>
</evidence>
<evidence type="ECO:0000313" key="2">
    <source>
        <dbReference type="Proteomes" id="UP001497535"/>
    </source>
</evidence>
<protein>
    <submittedName>
        <fullName evidence="1">Uncharacterized protein</fullName>
    </submittedName>
</protein>
<organism evidence="1 2">
    <name type="scientific">Meloidogyne enterolobii</name>
    <name type="common">Root-knot nematode worm</name>
    <name type="synonym">Meloidogyne mayaguensis</name>
    <dbReference type="NCBI Taxonomy" id="390850"/>
    <lineage>
        <taxon>Eukaryota</taxon>
        <taxon>Metazoa</taxon>
        <taxon>Ecdysozoa</taxon>
        <taxon>Nematoda</taxon>
        <taxon>Chromadorea</taxon>
        <taxon>Rhabditida</taxon>
        <taxon>Tylenchina</taxon>
        <taxon>Tylenchomorpha</taxon>
        <taxon>Tylenchoidea</taxon>
        <taxon>Meloidogynidae</taxon>
        <taxon>Meloidogyninae</taxon>
        <taxon>Meloidogyne</taxon>
    </lineage>
</organism>
<gene>
    <name evidence="1" type="ORF">MENTE1834_LOCUS37496</name>
</gene>
<proteinExistence type="predicted"/>
<comment type="caution">
    <text evidence="1">The sequence shown here is derived from an EMBL/GenBank/DDBJ whole genome shotgun (WGS) entry which is preliminary data.</text>
</comment>
<name>A0ACB1AF13_MELEN</name>
<accession>A0ACB1AF13</accession>
<dbReference type="Proteomes" id="UP001497535">
    <property type="component" value="Unassembled WGS sequence"/>
</dbReference>
<reference evidence="1" key="1">
    <citation type="submission" date="2023-11" db="EMBL/GenBank/DDBJ databases">
        <authorList>
            <person name="Poullet M."/>
        </authorList>
    </citation>
    <scope>NUCLEOTIDE SEQUENCE</scope>
    <source>
        <strain evidence="1">E1834</strain>
    </source>
</reference>